<dbReference type="InterPro" id="IPR013976">
    <property type="entry name" value="HDOD"/>
</dbReference>
<dbReference type="Pfam" id="PF01590">
    <property type="entry name" value="GAF"/>
    <property type="match status" value="1"/>
</dbReference>
<dbReference type="EMBL" id="JAESND010000001">
    <property type="protein sequence ID" value="MBM3114449.1"/>
    <property type="molecule type" value="Genomic_DNA"/>
</dbReference>
<sequence length="436" mass="47529">MSAERPAAMALFEAPLPALQLTRDRLTAQLRRAERVKPVEVAEIVLNDPLLTAAVLRDISRRPRTSVSVDVTSIEAAVMLFGVVPFLERQARGPAIEVVLAGDSPRLARCLDLVSRAQLAARMAKRAGIERMDARPEELQIAALLSTLTELLAQLFGGEVILPLESVLEDWQFPEVLRQLVAPNESPSHRQQLQYAMVSLATLFEAGWWSDAISVSLQQAANALDRPESLVWQVACESLLAHARAPLAATVAPPARWLPMLPGEWPRAEPVRDVLATRMQSLHLAGLQGLPANQIMKLSVQALCDGLGMRRVLLAIPQDGRLVARFCIGAAELDPIRGFSLLLDEPHLFAHLLKKPQAVWLNGESRAQLQPQLSPVVIGAVGVEDFCAMSLFVGDKAVGMLFADRAPSAPIDAQAYQHFKQICQLTSRALASRTAS</sequence>
<gene>
    <name evidence="2" type="ORF">JMJ54_01290</name>
</gene>
<reference evidence="2 3" key="1">
    <citation type="submission" date="2021-01" db="EMBL/GenBank/DDBJ databases">
        <title>Draft Genome Sequence and Polyhydroxyalkanoate Biosynthetic Potential of Jeongeupia naejangsanensis Type Strain DSM 24253.</title>
        <authorList>
            <person name="Turrini P."/>
            <person name="Artuso I."/>
            <person name="Lugli G.A."/>
            <person name="Frangipani E."/>
            <person name="Ventura M."/>
            <person name="Visca P."/>
        </authorList>
    </citation>
    <scope>NUCLEOTIDE SEQUENCE [LARGE SCALE GENOMIC DNA]</scope>
    <source>
        <strain evidence="2 3">DSM 24253</strain>
    </source>
</reference>
<keyword evidence="3" id="KW-1185">Reference proteome</keyword>
<dbReference type="InterPro" id="IPR003018">
    <property type="entry name" value="GAF"/>
</dbReference>
<dbReference type="SUPFAM" id="SSF55781">
    <property type="entry name" value="GAF domain-like"/>
    <property type="match status" value="1"/>
</dbReference>
<dbReference type="Pfam" id="PF08668">
    <property type="entry name" value="HDOD"/>
    <property type="match status" value="1"/>
</dbReference>
<dbReference type="InterPro" id="IPR029016">
    <property type="entry name" value="GAF-like_dom_sf"/>
</dbReference>
<evidence type="ECO:0000313" key="2">
    <source>
        <dbReference type="EMBL" id="MBM3114449.1"/>
    </source>
</evidence>
<comment type="caution">
    <text evidence="2">The sequence shown here is derived from an EMBL/GenBank/DDBJ whole genome shotgun (WGS) entry which is preliminary data.</text>
</comment>
<organism evidence="2 3">
    <name type="scientific">Jeongeupia naejangsanensis</name>
    <dbReference type="NCBI Taxonomy" id="613195"/>
    <lineage>
        <taxon>Bacteria</taxon>
        <taxon>Pseudomonadati</taxon>
        <taxon>Pseudomonadota</taxon>
        <taxon>Betaproteobacteria</taxon>
        <taxon>Neisseriales</taxon>
        <taxon>Chitinibacteraceae</taxon>
        <taxon>Jeongeupia</taxon>
    </lineage>
</organism>
<proteinExistence type="predicted"/>
<dbReference type="Gene3D" id="1.10.3210.10">
    <property type="entry name" value="Hypothetical protein af1432"/>
    <property type="match status" value="1"/>
</dbReference>
<dbReference type="SUPFAM" id="SSF109604">
    <property type="entry name" value="HD-domain/PDEase-like"/>
    <property type="match status" value="1"/>
</dbReference>
<name>A0ABS2BFR1_9NEIS</name>
<dbReference type="Gene3D" id="3.30.450.40">
    <property type="match status" value="1"/>
</dbReference>
<evidence type="ECO:0000259" key="1">
    <source>
        <dbReference type="PROSITE" id="PS51833"/>
    </source>
</evidence>
<protein>
    <submittedName>
        <fullName evidence="2">HDOD domain-containing protein</fullName>
    </submittedName>
</protein>
<dbReference type="Proteomes" id="UP000809431">
    <property type="component" value="Unassembled WGS sequence"/>
</dbReference>
<feature type="domain" description="HDOD" evidence="1">
    <location>
        <begin position="16"/>
        <end position="223"/>
    </location>
</feature>
<dbReference type="PROSITE" id="PS51833">
    <property type="entry name" value="HDOD"/>
    <property type="match status" value="1"/>
</dbReference>
<evidence type="ECO:0000313" key="3">
    <source>
        <dbReference type="Proteomes" id="UP000809431"/>
    </source>
</evidence>
<accession>A0ABS2BFR1</accession>
<dbReference type="RefSeq" id="WP_203536140.1">
    <property type="nucleotide sequence ID" value="NZ_JAESND010000001.1"/>
</dbReference>